<gene>
    <name evidence="2" type="ORF">FHU37_003023</name>
</gene>
<name>A0A852ZXW1_9ACTN</name>
<keyword evidence="3" id="KW-1185">Reference proteome</keyword>
<sequence>MSERNELMIWLNTTPPSRWARIGKGKTPHLSKFNDETLCGRVIDPDKGSAYIEHEESLELGGAPCASCWKKMKAEVDAMDLAEESATEGAEGEEVDVPAKKTEDDMSVVREQVEANIERIPSLVEADNMDGAKELHDETELLIQKLPREERMPLRLKMKAAGEPQEKPEEKPVASTEVVSYETRDYTTVEGVPELIELGTTRMVEGVNLHLRTADLAKDIAGLLLDIWRRISRKDGMPDLRGDTDAAKKATSAMLKAVGTKLKDEQPADDYDVEQAVKKLTRAIQHQRSDVRAEYLRGLDADTPEAEEERKGYAAILANKPPNVDVSAFLADFYRVKLKGQTELARERWHQKKALEAAGEGVESELEEEETDERVAKVVQQLVKDIKAARPEDFESASEETKEQLRAQLEEINRAIKAMITAVI</sequence>
<evidence type="ECO:0000256" key="1">
    <source>
        <dbReference type="SAM" id="Coils"/>
    </source>
</evidence>
<protein>
    <submittedName>
        <fullName evidence="2">Putative FlaG/YvyC family protein</fullName>
    </submittedName>
</protein>
<dbReference type="EMBL" id="JACBZD010000001">
    <property type="protein sequence ID" value="NYI06080.1"/>
    <property type="molecule type" value="Genomic_DNA"/>
</dbReference>
<feature type="coiled-coil region" evidence="1">
    <location>
        <begin position="352"/>
        <end position="422"/>
    </location>
</feature>
<evidence type="ECO:0000313" key="3">
    <source>
        <dbReference type="Proteomes" id="UP000567795"/>
    </source>
</evidence>
<dbReference type="AlphaFoldDB" id="A0A852ZXW1"/>
<keyword evidence="1" id="KW-0175">Coiled coil</keyword>
<reference evidence="2 3" key="1">
    <citation type="submission" date="2020-07" db="EMBL/GenBank/DDBJ databases">
        <title>Sequencing the genomes of 1000 actinobacteria strains.</title>
        <authorList>
            <person name="Klenk H.-P."/>
        </authorList>
    </citation>
    <scope>NUCLEOTIDE SEQUENCE [LARGE SCALE GENOMIC DNA]</scope>
    <source>
        <strain evidence="2 3">DSM 42178</strain>
    </source>
</reference>
<accession>A0A852ZXW1</accession>
<proteinExistence type="predicted"/>
<organism evidence="2 3">
    <name type="scientific">Allostreptomyces psammosilenae</name>
    <dbReference type="NCBI Taxonomy" id="1892865"/>
    <lineage>
        <taxon>Bacteria</taxon>
        <taxon>Bacillati</taxon>
        <taxon>Actinomycetota</taxon>
        <taxon>Actinomycetes</taxon>
        <taxon>Kitasatosporales</taxon>
        <taxon>Streptomycetaceae</taxon>
        <taxon>Allostreptomyces</taxon>
    </lineage>
</organism>
<dbReference type="RefSeq" id="WP_179814713.1">
    <property type="nucleotide sequence ID" value="NZ_JACBZD010000001.1"/>
</dbReference>
<dbReference type="Pfam" id="PF25746">
    <property type="entry name" value="Phage_Repressor_c"/>
    <property type="match status" value="1"/>
</dbReference>
<dbReference type="InterPro" id="IPR058005">
    <property type="entry name" value="Repressor_C"/>
</dbReference>
<dbReference type="Proteomes" id="UP000567795">
    <property type="component" value="Unassembled WGS sequence"/>
</dbReference>
<evidence type="ECO:0000313" key="2">
    <source>
        <dbReference type="EMBL" id="NYI06080.1"/>
    </source>
</evidence>
<comment type="caution">
    <text evidence="2">The sequence shown here is derived from an EMBL/GenBank/DDBJ whole genome shotgun (WGS) entry which is preliminary data.</text>
</comment>